<protein>
    <submittedName>
        <fullName evidence="2">DUF6361 family protein</fullName>
    </submittedName>
</protein>
<dbReference type="Proteomes" id="UP001108089">
    <property type="component" value="Unassembled WGS sequence"/>
</dbReference>
<evidence type="ECO:0000313" key="2">
    <source>
        <dbReference type="EMBL" id="MCF3936969.1"/>
    </source>
</evidence>
<name>A0ABS9DED9_9ACTN</name>
<comment type="caution">
    <text evidence="2">The sequence shown here is derived from an EMBL/GenBank/DDBJ whole genome shotgun (WGS) entry which is preliminary data.</text>
</comment>
<feature type="compositionally biased region" description="Basic and acidic residues" evidence="1">
    <location>
        <begin position="326"/>
        <end position="344"/>
    </location>
</feature>
<organism evidence="2 3">
    <name type="scientific">Gordonia tangerina</name>
    <dbReference type="NCBI Taxonomy" id="2911060"/>
    <lineage>
        <taxon>Bacteria</taxon>
        <taxon>Bacillati</taxon>
        <taxon>Actinomycetota</taxon>
        <taxon>Actinomycetes</taxon>
        <taxon>Mycobacteriales</taxon>
        <taxon>Gordoniaceae</taxon>
        <taxon>Gordonia</taxon>
    </lineage>
</organism>
<evidence type="ECO:0000313" key="3">
    <source>
        <dbReference type="Proteomes" id="UP001108089"/>
    </source>
</evidence>
<gene>
    <name evidence="2" type="ORF">L1892_01050</name>
</gene>
<dbReference type="RefSeq" id="WP_235721592.1">
    <property type="nucleotide sequence ID" value="NZ_JAKGCU010000001.1"/>
</dbReference>
<keyword evidence="3" id="KW-1185">Reference proteome</keyword>
<evidence type="ECO:0000256" key="1">
    <source>
        <dbReference type="SAM" id="MobiDB-lite"/>
    </source>
</evidence>
<reference evidence="2" key="1">
    <citation type="submission" date="2022-01" db="EMBL/GenBank/DDBJ databases">
        <title>Gordonia xiamenensis sp. nov., isolated from surface seawater in Xiamen.</title>
        <authorList>
            <person name="He Y.F."/>
        </authorList>
    </citation>
    <scope>NUCLEOTIDE SEQUENCE</scope>
    <source>
        <strain evidence="2">GW1C4-4</strain>
    </source>
</reference>
<accession>A0ABS9DED9</accession>
<dbReference type="EMBL" id="JAKGCU010000001">
    <property type="protein sequence ID" value="MCF3936969.1"/>
    <property type="molecule type" value="Genomic_DNA"/>
</dbReference>
<sequence>MSSLAWLDTSTDDERRMREIVKMFSDTTTLDDLGIGQVRDGLADLMFPGTSTIHTRPRYFLIIAWIFERAAARHTGTMVTSKANDEERKLIEVLRHPTPARGMIGSRAGKTVLNLPSSIYWAALQRYQILLNPKALTWDVGVPPPDGFPKQLDDGLDLTHDEAEWLRERIMVAAPGTYLAHLLANGLDTDPDDADAPWLHPALANASAELRGTVEHARLFSLAINGAALIYNLLIAERFDTFSADDDSRADEYRERLSEWADDVETNRAELTSWNLDDFWATVLRGRNTPVSPATTIFINTWIAEVRTRDPHTMSSDTTIRRMISERERKNKGEHSRLSNDRQIKNWGGSSGSARLNFRWPIVQTMLADIREGLADAPA</sequence>
<dbReference type="Pfam" id="PF19888">
    <property type="entry name" value="DUF6361"/>
    <property type="match status" value="1"/>
</dbReference>
<feature type="region of interest" description="Disordered" evidence="1">
    <location>
        <begin position="326"/>
        <end position="346"/>
    </location>
</feature>
<proteinExistence type="predicted"/>
<dbReference type="InterPro" id="IPR045941">
    <property type="entry name" value="DUF6361"/>
</dbReference>